<dbReference type="PROSITE" id="PS51257">
    <property type="entry name" value="PROKAR_LIPOPROTEIN"/>
    <property type="match status" value="1"/>
</dbReference>
<feature type="domain" description="SusD-like N-terminal" evidence="7">
    <location>
        <begin position="20"/>
        <end position="245"/>
    </location>
</feature>
<evidence type="ECO:0000259" key="6">
    <source>
        <dbReference type="Pfam" id="PF07980"/>
    </source>
</evidence>
<evidence type="ECO:0000256" key="5">
    <source>
        <dbReference type="ARBA" id="ARBA00023237"/>
    </source>
</evidence>
<dbReference type="Gene3D" id="1.25.40.900">
    <property type="match status" value="1"/>
</dbReference>
<dbReference type="InterPro" id="IPR033985">
    <property type="entry name" value="SusD-like_N"/>
</dbReference>
<dbReference type="InterPro" id="IPR011990">
    <property type="entry name" value="TPR-like_helical_dom_sf"/>
</dbReference>
<evidence type="ECO:0000313" key="8">
    <source>
        <dbReference type="EMBL" id="MBC6109748.1"/>
    </source>
</evidence>
<evidence type="ECO:0000256" key="4">
    <source>
        <dbReference type="ARBA" id="ARBA00023136"/>
    </source>
</evidence>
<dbReference type="SUPFAM" id="SSF48452">
    <property type="entry name" value="TPR-like"/>
    <property type="match status" value="1"/>
</dbReference>
<name>A0ABR7KPV1_9SPHI</name>
<dbReference type="Proteomes" id="UP000652755">
    <property type="component" value="Unassembled WGS sequence"/>
</dbReference>
<protein>
    <submittedName>
        <fullName evidence="8">RagB/SusD family nutrient uptake outer membrane protein</fullName>
    </submittedName>
</protein>
<dbReference type="Gene3D" id="1.25.40.390">
    <property type="match status" value="1"/>
</dbReference>
<feature type="domain" description="RagB/SusD" evidence="6">
    <location>
        <begin position="315"/>
        <end position="452"/>
    </location>
</feature>
<comment type="subcellular location">
    <subcellularLocation>
        <location evidence="1">Cell outer membrane</location>
    </subcellularLocation>
</comment>
<dbReference type="Pfam" id="PF14322">
    <property type="entry name" value="SusD-like_3"/>
    <property type="match status" value="1"/>
</dbReference>
<dbReference type="Gene3D" id="2.20.20.130">
    <property type="match status" value="1"/>
</dbReference>
<comment type="similarity">
    <text evidence="2">Belongs to the SusD family.</text>
</comment>
<organism evidence="8 9">
    <name type="scientific">Pedobacter fastidiosus</name>
    <dbReference type="NCBI Taxonomy" id="2765361"/>
    <lineage>
        <taxon>Bacteria</taxon>
        <taxon>Pseudomonadati</taxon>
        <taxon>Bacteroidota</taxon>
        <taxon>Sphingobacteriia</taxon>
        <taxon>Sphingobacteriales</taxon>
        <taxon>Sphingobacteriaceae</taxon>
        <taxon>Pedobacter</taxon>
    </lineage>
</organism>
<keyword evidence="5" id="KW-0998">Cell outer membrane</keyword>
<keyword evidence="3" id="KW-0732">Signal</keyword>
<dbReference type="EMBL" id="JACRYL010000003">
    <property type="protein sequence ID" value="MBC6109748.1"/>
    <property type="molecule type" value="Genomic_DNA"/>
</dbReference>
<accession>A0ABR7KPV1</accession>
<evidence type="ECO:0000259" key="7">
    <source>
        <dbReference type="Pfam" id="PF14322"/>
    </source>
</evidence>
<dbReference type="Pfam" id="PF07980">
    <property type="entry name" value="SusD_RagB"/>
    <property type="match status" value="1"/>
</dbReference>
<evidence type="ECO:0000256" key="2">
    <source>
        <dbReference type="ARBA" id="ARBA00006275"/>
    </source>
</evidence>
<reference evidence="8 9" key="1">
    <citation type="submission" date="2020-08" db="EMBL/GenBank/DDBJ databases">
        <authorList>
            <person name="Sun Q."/>
            <person name="Inoue M."/>
        </authorList>
    </citation>
    <scope>NUCLEOTIDE SEQUENCE [LARGE SCALE GENOMIC DNA]</scope>
    <source>
        <strain evidence="8 9">CCM 8938</strain>
    </source>
</reference>
<dbReference type="RefSeq" id="WP_187070228.1">
    <property type="nucleotide sequence ID" value="NZ_JACRYL010000003.1"/>
</dbReference>
<dbReference type="InterPro" id="IPR012944">
    <property type="entry name" value="SusD_RagB_dom"/>
</dbReference>
<keyword evidence="9" id="KW-1185">Reference proteome</keyword>
<gene>
    <name evidence="8" type="ORF">H7U22_04870</name>
</gene>
<evidence type="ECO:0000256" key="3">
    <source>
        <dbReference type="ARBA" id="ARBA00022729"/>
    </source>
</evidence>
<evidence type="ECO:0000256" key="1">
    <source>
        <dbReference type="ARBA" id="ARBA00004442"/>
    </source>
</evidence>
<keyword evidence="4" id="KW-0472">Membrane</keyword>
<sequence>MKKLIVIVVLVTVIFSGCKKFLDVKSKTDVVQSDLFSNEQGFKDATAGVYYKMTAGQLYGDKLTMSFMDVIARRYDIRGNQYHNDEYGTIYDQPGNYTDEHIKNIISDIWENMYNAIANTNNILANIDAKKDVFSENNYNLIKGEALGLRAYMHFDLLRMFGQSYLVGDDKASIPYVSIFTAKVVTPLSTVKQVTDSVIKDLNAAEVLLKGDDLKSSSSDNSWLNNRKCHFNYLAVEATLARVYLYRGDKVNALLHAKNVIANNRLRFINENEINGRDKIDYTFTPEQIFSLNKVDFATTTQISFYFNGTNGGTSLTNKVGRGGNTDEAVEHIYEIVNGSGSTDFRYNYLWRLYSNDIFPAKFWQDGAKEKGLVPLIRLPEMYYIAAEASSSTVEGIGYLNSVRKSRGLRLLPPDLSTDDLKTEIFKEYQKEFYCEGQLFYYYKRLNLNEMLDNDNVNKVPTAGVYVFPLPDLEILNGNR</sequence>
<proteinExistence type="inferred from homology"/>
<comment type="caution">
    <text evidence="8">The sequence shown here is derived from an EMBL/GenBank/DDBJ whole genome shotgun (WGS) entry which is preliminary data.</text>
</comment>
<evidence type="ECO:0000313" key="9">
    <source>
        <dbReference type="Proteomes" id="UP000652755"/>
    </source>
</evidence>